<dbReference type="AlphaFoldDB" id="A0AAW3V2Y4"/>
<feature type="transmembrane region" description="Helical" evidence="1">
    <location>
        <begin position="31"/>
        <end position="55"/>
    </location>
</feature>
<evidence type="ECO:0000313" key="3">
    <source>
        <dbReference type="EMBL" id="MBB6205292.1"/>
    </source>
</evidence>
<evidence type="ECO:0000313" key="5">
    <source>
        <dbReference type="Proteomes" id="UP000518681"/>
    </source>
</evidence>
<evidence type="ECO:0000313" key="4">
    <source>
        <dbReference type="Proteomes" id="UP000032614"/>
    </source>
</evidence>
<keyword evidence="1" id="KW-0812">Transmembrane</keyword>
<proteinExistence type="predicted"/>
<organism evidence="3 5">
    <name type="scientific">Paraburkholderia fungorum</name>
    <dbReference type="NCBI Taxonomy" id="134537"/>
    <lineage>
        <taxon>Bacteria</taxon>
        <taxon>Pseudomonadati</taxon>
        <taxon>Pseudomonadota</taxon>
        <taxon>Betaproteobacteria</taxon>
        <taxon>Burkholderiales</taxon>
        <taxon>Burkholderiaceae</taxon>
        <taxon>Paraburkholderia</taxon>
    </lineage>
</organism>
<evidence type="ECO:0000256" key="1">
    <source>
        <dbReference type="SAM" id="Phobius"/>
    </source>
</evidence>
<dbReference type="Proteomes" id="UP000032614">
    <property type="component" value="Chromosome 2"/>
</dbReference>
<evidence type="ECO:0000313" key="2">
    <source>
        <dbReference type="EMBL" id="AJZ62823.1"/>
    </source>
</evidence>
<keyword evidence="1" id="KW-1133">Transmembrane helix</keyword>
<sequence>MATNITITKDTGADAARNNALHPPARRLPGWLWFIALWCFGVGSAVSLGFAFKLLMNATLFAVK</sequence>
<dbReference type="KEGG" id="bfn:OI25_4263"/>
<accession>A0AAW3V2Y4</accession>
<keyword evidence="1" id="KW-0472">Membrane</keyword>
<name>A0AAW3V2Y4_9BURK</name>
<dbReference type="EMBL" id="CP010027">
    <property type="protein sequence ID" value="AJZ62823.1"/>
    <property type="molecule type" value="Genomic_DNA"/>
</dbReference>
<dbReference type="RefSeq" id="WP_046570851.1">
    <property type="nucleotide sequence ID" value="NZ_CAKZHR010000081.1"/>
</dbReference>
<gene>
    <name evidence="3" type="ORF">GGD69_006187</name>
    <name evidence="2" type="ORF">OI25_4263</name>
</gene>
<protein>
    <recommendedName>
        <fullName evidence="6">DUF2474 domain-containing protein</fullName>
    </recommendedName>
</protein>
<evidence type="ECO:0008006" key="6">
    <source>
        <dbReference type="Google" id="ProtNLM"/>
    </source>
</evidence>
<dbReference type="GeneID" id="66518143"/>
<reference evidence="3 5" key="2">
    <citation type="submission" date="2020-08" db="EMBL/GenBank/DDBJ databases">
        <title>Genomic Encyclopedia of Type Strains, Phase IV (KMG-V): Genome sequencing to study the core and pangenomes of soil and plant-associated prokaryotes.</title>
        <authorList>
            <person name="Whitman W."/>
        </authorList>
    </citation>
    <scope>NUCLEOTIDE SEQUENCE [LARGE SCALE GENOMIC DNA]</scope>
    <source>
        <strain evidence="3 5">SEMIA 4013</strain>
    </source>
</reference>
<dbReference type="EMBL" id="JACIIK010000012">
    <property type="protein sequence ID" value="MBB6205292.1"/>
    <property type="molecule type" value="Genomic_DNA"/>
</dbReference>
<reference evidence="2 4" key="1">
    <citation type="journal article" date="2015" name="Genome Announc.">
        <title>Complete genome sequences for 59 burkholderia isolates, both pathogenic and near neighbor.</title>
        <authorList>
            <person name="Johnson S.L."/>
            <person name="Bishop-Lilly K.A."/>
            <person name="Ladner J.T."/>
            <person name="Daligault H.E."/>
            <person name="Davenport K.W."/>
            <person name="Jaissle J."/>
            <person name="Frey K.G."/>
            <person name="Koroleva G.I."/>
            <person name="Bruce D.C."/>
            <person name="Coyne S.R."/>
            <person name="Broomall S.M."/>
            <person name="Li P.E."/>
            <person name="Teshima H."/>
            <person name="Gibbons H.S."/>
            <person name="Palacios G.F."/>
            <person name="Rosenzweig C.N."/>
            <person name="Redden C.L."/>
            <person name="Xu Y."/>
            <person name="Minogue T.D."/>
            <person name="Chain P.S."/>
        </authorList>
    </citation>
    <scope>NUCLEOTIDE SEQUENCE [LARGE SCALE GENOMIC DNA]</scope>
    <source>
        <strain evidence="2 4">ATCC BAA-463</strain>
    </source>
</reference>
<dbReference type="Proteomes" id="UP000518681">
    <property type="component" value="Unassembled WGS sequence"/>
</dbReference>